<evidence type="ECO:0000313" key="1">
    <source>
        <dbReference type="EMBL" id="CAA6801089.1"/>
    </source>
</evidence>
<gene>
    <name evidence="1" type="ORF">HELGO_WM10176</name>
</gene>
<proteinExistence type="predicted"/>
<sequence length="124" mass="13898">MGKIFKTMLLPLMLVGGIFLVSHILRSNYDLRTLTVQEGMAIVLKKEIIPEGTERRFVHVGKTLVTNSVAVEEEPTLYVSLAHKDTVIIVNKVAYSKISVGDQISVNYFEPKYYGVPFSLTLKP</sequence>
<accession>A0A6S6S990</accession>
<dbReference type="EMBL" id="CACVAU010000002">
    <property type="protein sequence ID" value="CAA6801089.1"/>
    <property type="molecule type" value="Genomic_DNA"/>
</dbReference>
<protein>
    <submittedName>
        <fullName evidence="1">Uncharacterized protein</fullName>
    </submittedName>
</protein>
<dbReference type="AlphaFoldDB" id="A0A6S6S990"/>
<organism evidence="1">
    <name type="scientific">uncultured Sulfurovum sp</name>
    <dbReference type="NCBI Taxonomy" id="269237"/>
    <lineage>
        <taxon>Bacteria</taxon>
        <taxon>Pseudomonadati</taxon>
        <taxon>Campylobacterota</taxon>
        <taxon>Epsilonproteobacteria</taxon>
        <taxon>Campylobacterales</taxon>
        <taxon>Sulfurovaceae</taxon>
        <taxon>Sulfurovum</taxon>
        <taxon>environmental samples</taxon>
    </lineage>
</organism>
<name>A0A6S6S990_9BACT</name>
<reference evidence="1" key="1">
    <citation type="submission" date="2020-01" db="EMBL/GenBank/DDBJ databases">
        <authorList>
            <person name="Meier V. D."/>
            <person name="Meier V D."/>
        </authorList>
    </citation>
    <scope>NUCLEOTIDE SEQUENCE</scope>
    <source>
        <strain evidence="1">HLG_WM_MAG_05</strain>
    </source>
</reference>